<gene>
    <name evidence="1" type="ORF">ACFPOE_17215</name>
</gene>
<evidence type="ECO:0000313" key="2">
    <source>
        <dbReference type="Proteomes" id="UP001596037"/>
    </source>
</evidence>
<accession>A0ABW0NG16</accession>
<dbReference type="CDD" id="cd10451">
    <property type="entry name" value="GIY-YIG_LuxR_like"/>
    <property type="match status" value="1"/>
</dbReference>
<proteinExistence type="predicted"/>
<comment type="caution">
    <text evidence="1">The sequence shown here is derived from an EMBL/GenBank/DDBJ whole genome shotgun (WGS) entry which is preliminary data.</text>
</comment>
<organism evidence="1 2">
    <name type="scientific">Caenimonas terrae</name>
    <dbReference type="NCBI Taxonomy" id="696074"/>
    <lineage>
        <taxon>Bacteria</taxon>
        <taxon>Pseudomonadati</taxon>
        <taxon>Pseudomonadota</taxon>
        <taxon>Betaproteobacteria</taxon>
        <taxon>Burkholderiales</taxon>
        <taxon>Comamonadaceae</taxon>
        <taxon>Caenimonas</taxon>
    </lineage>
</organism>
<sequence>MDPSTHQASRLARRAAARQARDAFAPMGVYAIRDRASAHLLIRASRDVHAALNRARFELRMGNYADRVLQAAWNRSGVEGLAFDVLELLKEREDAQFDYAGELKALEQIPRTAGLAP</sequence>
<dbReference type="Gene3D" id="3.40.1440.10">
    <property type="entry name" value="GIY-YIG endonuclease"/>
    <property type="match status" value="1"/>
</dbReference>
<dbReference type="RefSeq" id="WP_376851515.1">
    <property type="nucleotide sequence ID" value="NZ_JBHSMF010000009.1"/>
</dbReference>
<evidence type="ECO:0000313" key="1">
    <source>
        <dbReference type="EMBL" id="MFC5499289.1"/>
    </source>
</evidence>
<name>A0ABW0NG16_9BURK</name>
<protein>
    <submittedName>
        <fullName evidence="1">GIY-YIG nuclease family protein</fullName>
    </submittedName>
</protein>
<keyword evidence="2" id="KW-1185">Reference proteome</keyword>
<reference evidence="2" key="1">
    <citation type="journal article" date="2019" name="Int. J. Syst. Evol. Microbiol.">
        <title>The Global Catalogue of Microorganisms (GCM) 10K type strain sequencing project: providing services to taxonomists for standard genome sequencing and annotation.</title>
        <authorList>
            <consortium name="The Broad Institute Genomics Platform"/>
            <consortium name="The Broad Institute Genome Sequencing Center for Infectious Disease"/>
            <person name="Wu L."/>
            <person name="Ma J."/>
        </authorList>
    </citation>
    <scope>NUCLEOTIDE SEQUENCE [LARGE SCALE GENOMIC DNA]</scope>
    <source>
        <strain evidence="2">CCUG 57401</strain>
    </source>
</reference>
<dbReference type="InterPro" id="IPR035901">
    <property type="entry name" value="GIY-YIG_endonuc_sf"/>
</dbReference>
<dbReference type="EMBL" id="JBHSMF010000009">
    <property type="protein sequence ID" value="MFC5499289.1"/>
    <property type="molecule type" value="Genomic_DNA"/>
</dbReference>
<dbReference type="Proteomes" id="UP001596037">
    <property type="component" value="Unassembled WGS sequence"/>
</dbReference>